<dbReference type="InterPro" id="IPR013783">
    <property type="entry name" value="Ig-like_fold"/>
</dbReference>
<dbReference type="UniPathway" id="UPA00637"/>
<accession>A0A1I7NGK3</accession>
<reference evidence="8" key="1">
    <citation type="submission" date="2016-10" db="EMBL/GenBank/DDBJ databases">
        <authorList>
            <person name="Varghese N."/>
            <person name="Submissions S."/>
        </authorList>
    </citation>
    <scope>NUCLEOTIDE SEQUENCE [LARGE SCALE GENOMIC DNA]</scope>
    <source>
        <strain evidence="8">DSM 1565</strain>
    </source>
</reference>
<comment type="subcellular location">
    <subcellularLocation>
        <location evidence="1">Periplasm</location>
    </subcellularLocation>
</comment>
<dbReference type="SUPFAM" id="SSF74650">
    <property type="entry name" value="Galactose mutarotase-like"/>
    <property type="match status" value="1"/>
</dbReference>
<dbReference type="EMBL" id="FPCH01000002">
    <property type="protein sequence ID" value="SFV33770.1"/>
    <property type="molecule type" value="Genomic_DNA"/>
</dbReference>
<dbReference type="PROSITE" id="PS51318">
    <property type="entry name" value="TAT"/>
    <property type="match status" value="1"/>
</dbReference>
<dbReference type="Proteomes" id="UP000199423">
    <property type="component" value="Unassembled WGS sequence"/>
</dbReference>
<organism evidence="7 8">
    <name type="scientific">Hyphomicrobium facile</name>
    <dbReference type="NCBI Taxonomy" id="51670"/>
    <lineage>
        <taxon>Bacteria</taxon>
        <taxon>Pseudomonadati</taxon>
        <taxon>Pseudomonadota</taxon>
        <taxon>Alphaproteobacteria</taxon>
        <taxon>Hyphomicrobiales</taxon>
        <taxon>Hyphomicrobiaceae</taxon>
        <taxon>Hyphomicrobium</taxon>
    </lineage>
</organism>
<dbReference type="SUPFAM" id="SSF81296">
    <property type="entry name" value="E set domains"/>
    <property type="match status" value="1"/>
</dbReference>
<dbReference type="InterPro" id="IPR011013">
    <property type="entry name" value="Gal_mutarotase_sf_dom"/>
</dbReference>
<evidence type="ECO:0000256" key="4">
    <source>
        <dbReference type="ARBA" id="ARBA00022729"/>
    </source>
</evidence>
<keyword evidence="5" id="KW-0574">Periplasm</keyword>
<keyword evidence="8" id="KW-1185">Reference proteome</keyword>
<protein>
    <submittedName>
        <fullName evidence="7">Glucans biosynthesis protein</fullName>
    </submittedName>
</protein>
<dbReference type="Gene3D" id="2.70.98.10">
    <property type="match status" value="1"/>
</dbReference>
<dbReference type="InterPro" id="IPR014438">
    <property type="entry name" value="Glucan_biosyn_MdoG/MdoD"/>
</dbReference>
<keyword evidence="4" id="KW-0732">Signal</keyword>
<proteinExistence type="inferred from homology"/>
<gene>
    <name evidence="7" type="ORF">SAMN04488557_2106</name>
</gene>
<dbReference type="PIRSF" id="PIRSF006281">
    <property type="entry name" value="MdoG"/>
    <property type="match status" value="1"/>
</dbReference>
<name>A0A1I7NGK3_9HYPH</name>
<dbReference type="GO" id="GO:0030288">
    <property type="term" value="C:outer membrane-bounded periplasmic space"/>
    <property type="evidence" value="ECO:0007669"/>
    <property type="project" value="TreeGrafter"/>
</dbReference>
<dbReference type="Pfam" id="PF04349">
    <property type="entry name" value="MdoG"/>
    <property type="match status" value="1"/>
</dbReference>
<evidence type="ECO:0000256" key="1">
    <source>
        <dbReference type="ARBA" id="ARBA00004418"/>
    </source>
</evidence>
<dbReference type="GO" id="GO:0003824">
    <property type="term" value="F:catalytic activity"/>
    <property type="evidence" value="ECO:0007669"/>
    <property type="project" value="InterPro"/>
</dbReference>
<dbReference type="PANTHER" id="PTHR30504:SF3">
    <property type="entry name" value="GLUCANS BIOSYNTHESIS PROTEIN D"/>
    <property type="match status" value="1"/>
</dbReference>
<evidence type="ECO:0000256" key="3">
    <source>
        <dbReference type="ARBA" id="ARBA00009284"/>
    </source>
</evidence>
<comment type="similarity">
    <text evidence="3">Belongs to the OpgD/OpgG family.</text>
</comment>
<dbReference type="GO" id="GO:0051274">
    <property type="term" value="P:beta-glucan biosynthetic process"/>
    <property type="evidence" value="ECO:0007669"/>
    <property type="project" value="TreeGrafter"/>
</dbReference>
<sequence>MTPIDDRKGRIMMTSRRSLLKSGGGLGLAWVLAGNPLKAMAASGIPQNEFKAPEPFSFDILDQEAQRLARYSYEPPITPSPNVLAEIDYDQSQRIRYRTDRTVDLDGAGHYPVQFFHMNKYASDPVRISLVEGGEARELIYNQDLFEIPTGHPAEGLRAGAGFAGFRIMAEDRKTDWFAAMGASYFRSSGPYNQYGLSARGIAIDTAMSKREEFPRFTHYWLEASPEPDGPVVIYALLDGPSIAGAYRMATKRVTQPNGSYRCDMEIEARLHIRADIDRIGIAPFSSMFWYGEDSHIEPRDWRPEIHDSDGLAILTGNGERIWRPIINPPHAMTNAFSDRDPKGFGLLQRDRDFVHYLDDGIFYERRPSVWVEPLDAWGEGAVHLVELHTDTETWDNIVACWVPKEKCKAGQRRVFRYRLSWLDDIPFPATLGRTIGTWSGIGGPPGLSFNARPAATRKFVIDFAGDVFEGLGRDSGVELIVNCSRGSISGIATYPVVGQRHRWRAMFDLKEQGAEPIDLRAYLRKGDTALTETWLYQHFPASA</sequence>
<evidence type="ECO:0000256" key="5">
    <source>
        <dbReference type="ARBA" id="ARBA00022764"/>
    </source>
</evidence>
<evidence type="ECO:0000313" key="7">
    <source>
        <dbReference type="EMBL" id="SFV33770.1"/>
    </source>
</evidence>
<evidence type="ECO:0000259" key="6">
    <source>
        <dbReference type="Pfam" id="PF04349"/>
    </source>
</evidence>
<dbReference type="InterPro" id="IPR007444">
    <property type="entry name" value="Glucan_biosyn_MdoG_C"/>
</dbReference>
<comment type="pathway">
    <text evidence="2">Glycan metabolism; osmoregulated periplasmic glucan (OPG) biosynthesis.</text>
</comment>
<dbReference type="STRING" id="51670.SAMN04488557_2106"/>
<feature type="domain" description="Glucan biosynthesis periplasmic MdoG C-terminal" evidence="6">
    <location>
        <begin position="56"/>
        <end position="538"/>
    </location>
</feature>
<evidence type="ECO:0000313" key="8">
    <source>
        <dbReference type="Proteomes" id="UP000199423"/>
    </source>
</evidence>
<dbReference type="Gene3D" id="2.60.40.10">
    <property type="entry name" value="Immunoglobulins"/>
    <property type="match status" value="1"/>
</dbReference>
<dbReference type="InterPro" id="IPR014718">
    <property type="entry name" value="GH-type_carb-bd"/>
</dbReference>
<dbReference type="InterPro" id="IPR006311">
    <property type="entry name" value="TAT_signal"/>
</dbReference>
<dbReference type="GO" id="GO:0030246">
    <property type="term" value="F:carbohydrate binding"/>
    <property type="evidence" value="ECO:0007669"/>
    <property type="project" value="InterPro"/>
</dbReference>
<dbReference type="AlphaFoldDB" id="A0A1I7NGK3"/>
<dbReference type="InterPro" id="IPR014756">
    <property type="entry name" value="Ig_E-set"/>
</dbReference>
<evidence type="ECO:0000256" key="2">
    <source>
        <dbReference type="ARBA" id="ARBA00005001"/>
    </source>
</evidence>
<dbReference type="PANTHER" id="PTHR30504">
    <property type="entry name" value="GLUCANS BIOSYNTHESIS PROTEIN"/>
    <property type="match status" value="1"/>
</dbReference>